<proteinExistence type="predicted"/>
<name>A0AAJ7SHN1_9ACAR</name>
<dbReference type="KEGG" id="goe:114828405"/>
<dbReference type="PANTHER" id="PTHR13594:SF1">
    <property type="entry name" value="CENTRIOLAR COILED-COIL PROTEIN OF 110 KDA"/>
    <property type="match status" value="1"/>
</dbReference>
<dbReference type="GO" id="GO:0005814">
    <property type="term" value="C:centriole"/>
    <property type="evidence" value="ECO:0007669"/>
    <property type="project" value="InterPro"/>
</dbReference>
<dbReference type="GeneID" id="114828405"/>
<dbReference type="AlphaFoldDB" id="A0AAJ7SHN1"/>
<dbReference type="InterPro" id="IPR033207">
    <property type="entry name" value="CCP110"/>
</dbReference>
<feature type="region of interest" description="Disordered" evidence="1">
    <location>
        <begin position="91"/>
        <end position="143"/>
    </location>
</feature>
<sequence>MHTPLESPEKDSVVDDQGHDGCESRKCLGRRHTYLILQAKQKTPTLSIAPTPEESHLQDLADRLQSCAHLVSSLTPKNSPMTNKSLASLHESFRRATSSTQSHCEDESRDLNANRPDLGNSRREGRRPWSDRNGNRGLQDVMRQQLDPRTARGFDRFTALCKGHLCRRLLGCSRVQGIIGTITDMVQMAFELHQLEERNKPNDMDIELHEKVLLTLDDSCQELYRIFFEAAPSERIQLIRDSNANQMTVDRSGAPVKRLSSATLKRRIRLQRDADLKRRWKNHLEISLIGDCLRSWHYHVSATHIIQYGDLDQISLGRWKRDGTGDVDGHALHSE</sequence>
<evidence type="ECO:0000313" key="3">
    <source>
        <dbReference type="RefSeq" id="XP_028968245.1"/>
    </source>
</evidence>
<evidence type="ECO:0000256" key="1">
    <source>
        <dbReference type="SAM" id="MobiDB-lite"/>
    </source>
</evidence>
<feature type="compositionally biased region" description="Basic and acidic residues" evidence="1">
    <location>
        <begin position="120"/>
        <end position="134"/>
    </location>
</feature>
<organism evidence="2 3">
    <name type="scientific">Galendromus occidentalis</name>
    <name type="common">western predatory mite</name>
    <dbReference type="NCBI Taxonomy" id="34638"/>
    <lineage>
        <taxon>Eukaryota</taxon>
        <taxon>Metazoa</taxon>
        <taxon>Ecdysozoa</taxon>
        <taxon>Arthropoda</taxon>
        <taxon>Chelicerata</taxon>
        <taxon>Arachnida</taxon>
        <taxon>Acari</taxon>
        <taxon>Parasitiformes</taxon>
        <taxon>Mesostigmata</taxon>
        <taxon>Gamasina</taxon>
        <taxon>Phytoseioidea</taxon>
        <taxon>Phytoseiidae</taxon>
        <taxon>Typhlodrominae</taxon>
        <taxon>Galendromus</taxon>
    </lineage>
</organism>
<accession>A0AAJ7SHN1</accession>
<feature type="compositionally biased region" description="Basic and acidic residues" evidence="1">
    <location>
        <begin position="103"/>
        <end position="112"/>
    </location>
</feature>
<dbReference type="GO" id="GO:0032465">
    <property type="term" value="P:regulation of cytokinesis"/>
    <property type="evidence" value="ECO:0007669"/>
    <property type="project" value="InterPro"/>
</dbReference>
<dbReference type="Proteomes" id="UP000694867">
    <property type="component" value="Unplaced"/>
</dbReference>
<reference evidence="3" key="1">
    <citation type="submission" date="2025-08" db="UniProtKB">
        <authorList>
            <consortium name="RefSeq"/>
        </authorList>
    </citation>
    <scope>IDENTIFICATION</scope>
</reference>
<dbReference type="GO" id="GO:1903723">
    <property type="term" value="P:negative regulation of centriole elongation"/>
    <property type="evidence" value="ECO:0007669"/>
    <property type="project" value="TreeGrafter"/>
</dbReference>
<dbReference type="PANTHER" id="PTHR13594">
    <property type="entry name" value="CENTRIOLAR COILED-COIL PROTEIN OF 110 KDA"/>
    <property type="match status" value="1"/>
</dbReference>
<dbReference type="GO" id="GO:0007099">
    <property type="term" value="P:centriole replication"/>
    <property type="evidence" value="ECO:0007669"/>
    <property type="project" value="InterPro"/>
</dbReference>
<keyword evidence="2" id="KW-1185">Reference proteome</keyword>
<gene>
    <name evidence="3" type="primary">LOC114828405</name>
</gene>
<dbReference type="RefSeq" id="XP_028968245.1">
    <property type="nucleotide sequence ID" value="XM_029112412.1"/>
</dbReference>
<dbReference type="GO" id="GO:0032053">
    <property type="term" value="P:ciliary basal body organization"/>
    <property type="evidence" value="ECO:0007669"/>
    <property type="project" value="TreeGrafter"/>
</dbReference>
<protein>
    <submittedName>
        <fullName evidence="3">Uncharacterized protein LOC114828405</fullName>
    </submittedName>
</protein>
<evidence type="ECO:0000313" key="2">
    <source>
        <dbReference type="Proteomes" id="UP000694867"/>
    </source>
</evidence>